<evidence type="ECO:0000313" key="2">
    <source>
        <dbReference type="Proteomes" id="UP001172673"/>
    </source>
</evidence>
<sequence>MRCYFNNATISAILSTPTALTSFGLKSRYIPHRGDAIRAEAQILQHVLAGLAKWQPQVKTLNLGIQYNGIISSDLFQNTFDFAQLTSLKELVISNRTGGEMIIDGSFHYLSWCPINVFDRLPSGLECLQLRPNRGPVELNKLADLICQRCICLPEALRLECYTIEPHLRPLKEVDQAIDQSHIFGIEKFMTQCSLPRLIYVQAQHSMGGEESSLLSKTTDVRRNADGSAGFAMSTSYETFQWSAKRHLLFGNLGRLV</sequence>
<evidence type="ECO:0000313" key="1">
    <source>
        <dbReference type="EMBL" id="KAJ9609033.1"/>
    </source>
</evidence>
<keyword evidence="2" id="KW-1185">Reference proteome</keyword>
<protein>
    <submittedName>
        <fullName evidence="1">Uncharacterized protein</fullName>
    </submittedName>
</protein>
<comment type="caution">
    <text evidence="1">The sequence shown here is derived from an EMBL/GenBank/DDBJ whole genome shotgun (WGS) entry which is preliminary data.</text>
</comment>
<reference evidence="1" key="1">
    <citation type="submission" date="2022-10" db="EMBL/GenBank/DDBJ databases">
        <title>Culturing micro-colonial fungi from biological soil crusts in the Mojave desert and describing Neophaeococcomyces mojavensis, and introducing the new genera and species Taxawa tesnikishii.</title>
        <authorList>
            <person name="Kurbessoian T."/>
            <person name="Stajich J.E."/>
        </authorList>
    </citation>
    <scope>NUCLEOTIDE SEQUENCE</scope>
    <source>
        <strain evidence="1">TK_41</strain>
    </source>
</reference>
<dbReference type="AlphaFoldDB" id="A0AA38X8W8"/>
<gene>
    <name evidence="1" type="ORF">H2200_006804</name>
</gene>
<dbReference type="EMBL" id="JAPDRK010000009">
    <property type="protein sequence ID" value="KAJ9609033.1"/>
    <property type="molecule type" value="Genomic_DNA"/>
</dbReference>
<organism evidence="1 2">
    <name type="scientific">Cladophialophora chaetospira</name>
    <dbReference type="NCBI Taxonomy" id="386627"/>
    <lineage>
        <taxon>Eukaryota</taxon>
        <taxon>Fungi</taxon>
        <taxon>Dikarya</taxon>
        <taxon>Ascomycota</taxon>
        <taxon>Pezizomycotina</taxon>
        <taxon>Eurotiomycetes</taxon>
        <taxon>Chaetothyriomycetidae</taxon>
        <taxon>Chaetothyriales</taxon>
        <taxon>Herpotrichiellaceae</taxon>
        <taxon>Cladophialophora</taxon>
    </lineage>
</organism>
<proteinExistence type="predicted"/>
<dbReference type="Proteomes" id="UP001172673">
    <property type="component" value="Unassembled WGS sequence"/>
</dbReference>
<name>A0AA38X8W8_9EURO</name>
<accession>A0AA38X8W8</accession>